<name>A0ABW5AND1_9BRAD</name>
<reference evidence="2" key="1">
    <citation type="journal article" date="2019" name="Int. J. Syst. Evol. Microbiol.">
        <title>The Global Catalogue of Microorganisms (GCM) 10K type strain sequencing project: providing services to taxonomists for standard genome sequencing and annotation.</title>
        <authorList>
            <consortium name="The Broad Institute Genomics Platform"/>
            <consortium name="The Broad Institute Genome Sequencing Center for Infectious Disease"/>
            <person name="Wu L."/>
            <person name="Ma J."/>
        </authorList>
    </citation>
    <scope>NUCLEOTIDE SEQUENCE [LARGE SCALE GENOMIC DNA]</scope>
    <source>
        <strain evidence="2">CGMCC 1.6774</strain>
    </source>
</reference>
<evidence type="ECO:0000313" key="2">
    <source>
        <dbReference type="Proteomes" id="UP001597314"/>
    </source>
</evidence>
<comment type="caution">
    <text evidence="1">The sequence shown here is derived from an EMBL/GenBank/DDBJ whole genome shotgun (WGS) entry which is preliminary data.</text>
</comment>
<keyword evidence="2" id="KW-1185">Reference proteome</keyword>
<dbReference type="EMBL" id="JBHUIW010000019">
    <property type="protein sequence ID" value="MFD2183686.1"/>
    <property type="molecule type" value="Genomic_DNA"/>
</dbReference>
<dbReference type="Proteomes" id="UP001597314">
    <property type="component" value="Unassembled WGS sequence"/>
</dbReference>
<proteinExistence type="predicted"/>
<dbReference type="RefSeq" id="WP_378478837.1">
    <property type="nucleotide sequence ID" value="NZ_JBHUIW010000019.1"/>
</dbReference>
<protein>
    <submittedName>
        <fullName evidence="1">Uncharacterized protein</fullName>
    </submittedName>
</protein>
<accession>A0ABW5AND1</accession>
<evidence type="ECO:0000313" key="1">
    <source>
        <dbReference type="EMBL" id="MFD2183686.1"/>
    </source>
</evidence>
<gene>
    <name evidence="1" type="ORF">ACFSOX_16135</name>
</gene>
<organism evidence="1 2">
    <name type="scientific">Rhodoplanes azumiensis</name>
    <dbReference type="NCBI Taxonomy" id="1897628"/>
    <lineage>
        <taxon>Bacteria</taxon>
        <taxon>Pseudomonadati</taxon>
        <taxon>Pseudomonadota</taxon>
        <taxon>Alphaproteobacteria</taxon>
        <taxon>Hyphomicrobiales</taxon>
        <taxon>Nitrobacteraceae</taxon>
        <taxon>Rhodoplanes</taxon>
    </lineage>
</organism>
<sequence>METAVPQIWLDYDELGALLGCDAAQARAAAAAIPLDRRKSRDGRTRAKLDAVLVARFLDRLVEHQIDERLRGCVADLRAVHALMVTPVTPATTPDRVSAAG</sequence>